<evidence type="ECO:0000313" key="2">
    <source>
        <dbReference type="Proteomes" id="UP000604046"/>
    </source>
</evidence>
<keyword evidence="2" id="KW-1185">Reference proteome</keyword>
<dbReference type="EMBL" id="CAJNDS010001990">
    <property type="protein sequence ID" value="CAE7293773.1"/>
    <property type="molecule type" value="Genomic_DNA"/>
</dbReference>
<name>A0A812NIB0_9DINO</name>
<evidence type="ECO:0000313" key="1">
    <source>
        <dbReference type="EMBL" id="CAE7293773.1"/>
    </source>
</evidence>
<proteinExistence type="predicted"/>
<accession>A0A812NIB0</accession>
<organism evidence="1 2">
    <name type="scientific">Symbiodinium natans</name>
    <dbReference type="NCBI Taxonomy" id="878477"/>
    <lineage>
        <taxon>Eukaryota</taxon>
        <taxon>Sar</taxon>
        <taxon>Alveolata</taxon>
        <taxon>Dinophyceae</taxon>
        <taxon>Suessiales</taxon>
        <taxon>Symbiodiniaceae</taxon>
        <taxon>Symbiodinium</taxon>
    </lineage>
</organism>
<reference evidence="1" key="1">
    <citation type="submission" date="2021-02" db="EMBL/GenBank/DDBJ databases">
        <authorList>
            <person name="Dougan E. K."/>
            <person name="Rhodes N."/>
            <person name="Thang M."/>
            <person name="Chan C."/>
        </authorList>
    </citation>
    <scope>NUCLEOTIDE SEQUENCE</scope>
</reference>
<sequence length="421" mass="48523">MSSESDTSKGGLYNFEAESLRSAWELMPPSDFVLDPPIPRAKRNASFHHPGCLFQCVHMFDKVRQCYRLVQKFETEAGHSFSWIVRSRPDLLWHADKTQLPALHQLPHSAVYFAELVKAQGGIFRDPVQIVPRRFAEDMFDRLLDQCLLRQSLREDRIWNCDTWLVQFCEEKGIPMRHLRLYATIERLPNIEDDFHTYHDQWSQHVKNAELLFPNSTFVMGNEDEKHANQWSNTTAGLPGRAFADAGCNLVADSQYCVHTNAYLIHLRLAIYIPAANRLRLLKFGLFRTYSRNIRFQGRHSRFGANASDWWPLLTLPYDLLEMAKGVPSENAGISYNLFRPVLMRRGDCIFWTACADDETLQAPEAVEPEAQELQVASRCLMRRGVRPIYTRSSKPIGAFAPVISRYHSAAFTFFKQVPPL</sequence>
<dbReference type="AlphaFoldDB" id="A0A812NIB0"/>
<dbReference type="Proteomes" id="UP000604046">
    <property type="component" value="Unassembled WGS sequence"/>
</dbReference>
<protein>
    <submittedName>
        <fullName evidence="1">Uncharacterized protein</fullName>
    </submittedName>
</protein>
<comment type="caution">
    <text evidence="1">The sequence shown here is derived from an EMBL/GenBank/DDBJ whole genome shotgun (WGS) entry which is preliminary data.</text>
</comment>
<gene>
    <name evidence="1" type="ORF">SNAT2548_LOCUS15472</name>
</gene>
<dbReference type="OrthoDB" id="2016723at2759"/>